<keyword evidence="1" id="KW-0472">Membrane</keyword>
<accession>A0A0G1CDE0</accession>
<proteinExistence type="predicted"/>
<gene>
    <name evidence="2" type="ORF">UV12_C0006G0062</name>
</gene>
<dbReference type="Proteomes" id="UP000034704">
    <property type="component" value="Unassembled WGS sequence"/>
</dbReference>
<keyword evidence="1" id="KW-0812">Transmembrane</keyword>
<protein>
    <submittedName>
        <fullName evidence="2">Uncharacterized protein</fullName>
    </submittedName>
</protein>
<evidence type="ECO:0000313" key="3">
    <source>
        <dbReference type="Proteomes" id="UP000034704"/>
    </source>
</evidence>
<dbReference type="EMBL" id="LCDG01000006">
    <property type="protein sequence ID" value="KKS47638.1"/>
    <property type="molecule type" value="Genomic_DNA"/>
</dbReference>
<evidence type="ECO:0000256" key="1">
    <source>
        <dbReference type="SAM" id="Phobius"/>
    </source>
</evidence>
<keyword evidence="1" id="KW-1133">Transmembrane helix</keyword>
<dbReference type="AlphaFoldDB" id="A0A0G1CDE0"/>
<reference evidence="2 3" key="1">
    <citation type="journal article" date="2015" name="Nature">
        <title>rRNA introns, odd ribosomes, and small enigmatic genomes across a large radiation of phyla.</title>
        <authorList>
            <person name="Brown C.T."/>
            <person name="Hug L.A."/>
            <person name="Thomas B.C."/>
            <person name="Sharon I."/>
            <person name="Castelle C.J."/>
            <person name="Singh A."/>
            <person name="Wilkins M.J."/>
            <person name="Williams K.H."/>
            <person name="Banfield J.F."/>
        </authorList>
    </citation>
    <scope>NUCLEOTIDE SEQUENCE [LARGE SCALE GENOMIC DNA]</scope>
</reference>
<organism evidence="2 3">
    <name type="scientific">Candidatus Nomurabacteria bacterium GW2011_GWC2_42_20</name>
    <dbReference type="NCBI Taxonomy" id="1618756"/>
    <lineage>
        <taxon>Bacteria</taxon>
        <taxon>Candidatus Nomuraibacteriota</taxon>
    </lineage>
</organism>
<feature type="transmembrane region" description="Helical" evidence="1">
    <location>
        <begin position="45"/>
        <end position="68"/>
    </location>
</feature>
<feature type="transmembrane region" description="Helical" evidence="1">
    <location>
        <begin position="12"/>
        <end position="33"/>
    </location>
</feature>
<name>A0A0G1CDE0_9BACT</name>
<sequence>MEKILNDALDYIINILVLIVLALVSVVIYLFFITEDLRQKLWRELIILVFGYGGDIVDAVSAGVRGLFDPDYAREVLNC</sequence>
<evidence type="ECO:0000313" key="2">
    <source>
        <dbReference type="EMBL" id="KKS47638.1"/>
    </source>
</evidence>
<dbReference type="STRING" id="1618756.UV12_C0006G0062"/>
<comment type="caution">
    <text evidence="2">The sequence shown here is derived from an EMBL/GenBank/DDBJ whole genome shotgun (WGS) entry which is preliminary data.</text>
</comment>